<feature type="non-terminal residue" evidence="1">
    <location>
        <position position="50"/>
    </location>
</feature>
<organism evidence="1">
    <name type="scientific">marine sediment metagenome</name>
    <dbReference type="NCBI Taxonomy" id="412755"/>
    <lineage>
        <taxon>unclassified sequences</taxon>
        <taxon>metagenomes</taxon>
        <taxon>ecological metagenomes</taxon>
    </lineage>
</organism>
<name>X1K9V6_9ZZZZ</name>
<sequence length="50" mass="5164">MSIQEKLVEESRVQSGKASFAAEAAAAYGAEQSCCKAIGIEQDFVGALGI</sequence>
<gene>
    <name evidence="1" type="ORF">S06H3_14550</name>
</gene>
<comment type="caution">
    <text evidence="1">The sequence shown here is derived from an EMBL/GenBank/DDBJ whole genome shotgun (WGS) entry which is preliminary data.</text>
</comment>
<dbReference type="EMBL" id="BARV01007116">
    <property type="protein sequence ID" value="GAI03812.1"/>
    <property type="molecule type" value="Genomic_DNA"/>
</dbReference>
<dbReference type="AlphaFoldDB" id="X1K9V6"/>
<evidence type="ECO:0000313" key="1">
    <source>
        <dbReference type="EMBL" id="GAI03812.1"/>
    </source>
</evidence>
<reference evidence="1" key="1">
    <citation type="journal article" date="2014" name="Front. Microbiol.">
        <title>High frequency of phylogenetically diverse reductive dehalogenase-homologous genes in deep subseafloor sedimentary metagenomes.</title>
        <authorList>
            <person name="Kawai M."/>
            <person name="Futagami T."/>
            <person name="Toyoda A."/>
            <person name="Takaki Y."/>
            <person name="Nishi S."/>
            <person name="Hori S."/>
            <person name="Arai W."/>
            <person name="Tsubouchi T."/>
            <person name="Morono Y."/>
            <person name="Uchiyama I."/>
            <person name="Ito T."/>
            <person name="Fujiyama A."/>
            <person name="Inagaki F."/>
            <person name="Takami H."/>
        </authorList>
    </citation>
    <scope>NUCLEOTIDE SEQUENCE</scope>
    <source>
        <strain evidence="1">Expedition CK06-06</strain>
    </source>
</reference>
<proteinExistence type="predicted"/>
<protein>
    <submittedName>
        <fullName evidence="1">Uncharacterized protein</fullName>
    </submittedName>
</protein>
<accession>X1K9V6</accession>